<reference evidence="3 4" key="1">
    <citation type="journal article" date="2019" name="Sci. Rep.">
        <title>Comparative genomics of chytrid fungi reveal insights into the obligate biotrophic and pathogenic lifestyle of Synchytrium endobioticum.</title>
        <authorList>
            <person name="van de Vossenberg B.T.L.H."/>
            <person name="Warris S."/>
            <person name="Nguyen H.D.T."/>
            <person name="van Gent-Pelzer M.P.E."/>
            <person name="Joly D.L."/>
            <person name="van de Geest H.C."/>
            <person name="Bonants P.J.M."/>
            <person name="Smith D.S."/>
            <person name="Levesque C.A."/>
            <person name="van der Lee T.A.J."/>
        </authorList>
    </citation>
    <scope>NUCLEOTIDE SEQUENCE [LARGE SCALE GENOMIC DNA]</scope>
    <source>
        <strain evidence="3 4">CBS 675.73</strain>
    </source>
</reference>
<keyword evidence="2" id="KW-1133">Transmembrane helix</keyword>
<dbReference type="EMBL" id="QEAP01000884">
    <property type="protein sequence ID" value="TPX54674.1"/>
    <property type="molecule type" value="Genomic_DNA"/>
</dbReference>
<dbReference type="Proteomes" id="UP000320333">
    <property type="component" value="Unassembled WGS sequence"/>
</dbReference>
<feature type="compositionally biased region" description="Basic and acidic residues" evidence="1">
    <location>
        <begin position="207"/>
        <end position="218"/>
    </location>
</feature>
<organism evidence="3 4">
    <name type="scientific">Chytriomyces confervae</name>
    <dbReference type="NCBI Taxonomy" id="246404"/>
    <lineage>
        <taxon>Eukaryota</taxon>
        <taxon>Fungi</taxon>
        <taxon>Fungi incertae sedis</taxon>
        <taxon>Chytridiomycota</taxon>
        <taxon>Chytridiomycota incertae sedis</taxon>
        <taxon>Chytridiomycetes</taxon>
        <taxon>Chytridiales</taxon>
        <taxon>Chytriomycetaceae</taxon>
        <taxon>Chytriomyces</taxon>
    </lineage>
</organism>
<evidence type="ECO:0000313" key="4">
    <source>
        <dbReference type="Proteomes" id="UP000320333"/>
    </source>
</evidence>
<feature type="region of interest" description="Disordered" evidence="1">
    <location>
        <begin position="207"/>
        <end position="236"/>
    </location>
</feature>
<evidence type="ECO:0000256" key="2">
    <source>
        <dbReference type="SAM" id="Phobius"/>
    </source>
</evidence>
<accession>A0A507DSF4</accession>
<dbReference type="OrthoDB" id="2122718at2759"/>
<evidence type="ECO:0000256" key="1">
    <source>
        <dbReference type="SAM" id="MobiDB-lite"/>
    </source>
</evidence>
<keyword evidence="2" id="KW-0472">Membrane</keyword>
<feature type="region of interest" description="Disordered" evidence="1">
    <location>
        <begin position="249"/>
        <end position="300"/>
    </location>
</feature>
<feature type="compositionally biased region" description="Basic and acidic residues" evidence="1">
    <location>
        <begin position="225"/>
        <end position="236"/>
    </location>
</feature>
<keyword evidence="4" id="KW-1185">Reference proteome</keyword>
<gene>
    <name evidence="3" type="ORF">CcCBS67573_g09550</name>
</gene>
<protein>
    <submittedName>
        <fullName evidence="3">Uncharacterized protein</fullName>
    </submittedName>
</protein>
<proteinExistence type="predicted"/>
<keyword evidence="2" id="KW-0812">Transmembrane</keyword>
<comment type="caution">
    <text evidence="3">The sequence shown here is derived from an EMBL/GenBank/DDBJ whole genome shotgun (WGS) entry which is preliminary data.</text>
</comment>
<sequence>MASPQAAATTSIIPVTDGTACQVSITRFSSFGFPRSFNKGVPVLGKTYTECAQLVASKRTQYHGFYFDETKSPSVCQPKRFDSLPGANLLMYTPGAGGMVDLGAFGGAAFLQPGYALGQALRASSKVCGETCRVNPNCVVAVFGGGECVLAGMKPTNLGVSVSFFTGEKCGDEKGVWGAVMVGEEKGVKNGVAKSDVKVDSEIEKILEGAEGEPERTEPPATADKGPEKNKDAKSVGDAEMRVAQEGAEGFEVVPEVKGAQPSSQVTAEEKDEMIMDSASDTKTENASKNQASNGDDAPTWSVPKIAVVAGIAAALLGLLVAGVCIFVHRKTMKKSSVSDSNNRGDVESNAPRKRTFLRRAFTPNAPAATAAAANKGRKRSTSMENLDAFRATVASNQALFVRDASLPSRTNESVPEPRPSLEFYSDETRLIDEDGFKRKKAARYPNLKINTSRD</sequence>
<name>A0A507DSF4_9FUNG</name>
<dbReference type="AlphaFoldDB" id="A0A507DSF4"/>
<evidence type="ECO:0000313" key="3">
    <source>
        <dbReference type="EMBL" id="TPX54674.1"/>
    </source>
</evidence>
<feature type="transmembrane region" description="Helical" evidence="2">
    <location>
        <begin position="306"/>
        <end position="328"/>
    </location>
</feature>